<dbReference type="PANTHER" id="PTHR43135">
    <property type="entry name" value="ALPHA-D-RIBOSE 1-METHYLPHOSPHONATE 5-TRIPHOSPHATE DIPHOSPHATASE"/>
    <property type="match status" value="1"/>
</dbReference>
<keyword evidence="1" id="KW-0732">Signal</keyword>
<dbReference type="InterPro" id="IPR032466">
    <property type="entry name" value="Metal_Hydrolase"/>
</dbReference>
<dbReference type="RefSeq" id="WP_076376313.1">
    <property type="nucleotide sequence ID" value="NZ_AP017422.1"/>
</dbReference>
<dbReference type="Pfam" id="PF01979">
    <property type="entry name" value="Amidohydro_1"/>
    <property type="match status" value="1"/>
</dbReference>
<gene>
    <name evidence="3" type="ORF">SAMN05421788_1011041</name>
</gene>
<reference evidence="4" key="1">
    <citation type="submission" date="2017-01" db="EMBL/GenBank/DDBJ databases">
        <authorList>
            <person name="Varghese N."/>
            <person name="Submissions S."/>
        </authorList>
    </citation>
    <scope>NUCLEOTIDE SEQUENCE [LARGE SCALE GENOMIC DNA]</scope>
    <source>
        <strain evidence="4">DSM 21054</strain>
    </source>
</reference>
<sequence>MKKTFLHISLLLLLAGTAKAQEDVYPAKEYKGKLFITNGTIHVGNGQVIENGTIEVENGKIVRVGTDIAVPSGDVKVFNAQGKQVYPGLILPVTDLGLKEIANGVRGSNDYKELGDFNPSVRSIAAYNADSKITGTLRANGILLACVTPQGTVISGSSSVVQLDAWNFEDAAYKIDNGIHLDMPSFITRPNRFAIMMGMGREQGDAAKQALEKLESIKNFFREAKAYLGESSHKETNIKFLALQPLFEKKQKLFVHGDQVKQMMAAIDFVKEFGFEVVIVGGSESWQIAGLLQQNNIAVILNDEHALPSTEDDDVDQPYKTPYLLQKAGVLFALNDEHDESRYRNLPFNAGTAAAYGLTKEQALQAITLNAAKILGVADKTGSLEAGKDANIVISEGDILDMKTSLVTKAFIQGRDVSLQNKQTQLFERYKYKYGL</sequence>
<evidence type="ECO:0000256" key="1">
    <source>
        <dbReference type="SAM" id="SignalP"/>
    </source>
</evidence>
<dbReference type="SUPFAM" id="SSF51338">
    <property type="entry name" value="Composite domain of metallo-dependent hydrolases"/>
    <property type="match status" value="1"/>
</dbReference>
<dbReference type="GO" id="GO:0016810">
    <property type="term" value="F:hydrolase activity, acting on carbon-nitrogen (but not peptide) bonds"/>
    <property type="evidence" value="ECO:0007669"/>
    <property type="project" value="InterPro"/>
</dbReference>
<dbReference type="SUPFAM" id="SSF51556">
    <property type="entry name" value="Metallo-dependent hydrolases"/>
    <property type="match status" value="1"/>
</dbReference>
<dbReference type="KEGG" id="fln:FLA_5657"/>
<evidence type="ECO:0000259" key="2">
    <source>
        <dbReference type="Pfam" id="PF01979"/>
    </source>
</evidence>
<feature type="domain" description="Amidohydrolase-related" evidence="2">
    <location>
        <begin position="353"/>
        <end position="409"/>
    </location>
</feature>
<dbReference type="InterPro" id="IPR006680">
    <property type="entry name" value="Amidohydro-rel"/>
</dbReference>
<proteinExistence type="predicted"/>
<dbReference type="InterPro" id="IPR051781">
    <property type="entry name" value="Metallo-dep_Hydrolase"/>
</dbReference>
<dbReference type="EMBL" id="FTOR01000001">
    <property type="protein sequence ID" value="SIS75838.1"/>
    <property type="molecule type" value="Genomic_DNA"/>
</dbReference>
<dbReference type="PANTHER" id="PTHR43135:SF3">
    <property type="entry name" value="ALPHA-D-RIBOSE 1-METHYLPHOSPHONATE 5-TRIPHOSPHATE DIPHOSPHATASE"/>
    <property type="match status" value="1"/>
</dbReference>
<dbReference type="Proteomes" id="UP000186917">
    <property type="component" value="Unassembled WGS sequence"/>
</dbReference>
<protein>
    <submittedName>
        <fullName evidence="3">Imidazolonepropionase</fullName>
    </submittedName>
</protein>
<evidence type="ECO:0000313" key="4">
    <source>
        <dbReference type="Proteomes" id="UP000186917"/>
    </source>
</evidence>
<dbReference type="AlphaFoldDB" id="A0A173MQ36"/>
<name>A0A173MQ36_9BACT</name>
<feature type="chain" id="PRO_5030023271" evidence="1">
    <location>
        <begin position="21"/>
        <end position="436"/>
    </location>
</feature>
<dbReference type="STRING" id="477680.SAMN05421788_1011041"/>
<dbReference type="OrthoDB" id="783596at2"/>
<feature type="signal peptide" evidence="1">
    <location>
        <begin position="1"/>
        <end position="20"/>
    </location>
</feature>
<dbReference type="Gene3D" id="3.20.20.140">
    <property type="entry name" value="Metal-dependent hydrolases"/>
    <property type="match status" value="1"/>
</dbReference>
<organism evidence="3 4">
    <name type="scientific">Filimonas lacunae</name>
    <dbReference type="NCBI Taxonomy" id="477680"/>
    <lineage>
        <taxon>Bacteria</taxon>
        <taxon>Pseudomonadati</taxon>
        <taxon>Bacteroidota</taxon>
        <taxon>Chitinophagia</taxon>
        <taxon>Chitinophagales</taxon>
        <taxon>Chitinophagaceae</taxon>
        <taxon>Filimonas</taxon>
    </lineage>
</organism>
<accession>A0A173MQ36</accession>
<evidence type="ECO:0000313" key="3">
    <source>
        <dbReference type="EMBL" id="SIS75838.1"/>
    </source>
</evidence>
<dbReference type="InterPro" id="IPR011059">
    <property type="entry name" value="Metal-dep_hydrolase_composite"/>
</dbReference>
<keyword evidence="4" id="KW-1185">Reference proteome</keyword>